<organism evidence="1 2">
    <name type="scientific">Legionella sainthelensi</name>
    <dbReference type="NCBI Taxonomy" id="28087"/>
    <lineage>
        <taxon>Bacteria</taxon>
        <taxon>Pseudomonadati</taxon>
        <taxon>Pseudomonadota</taxon>
        <taxon>Gammaproteobacteria</taxon>
        <taxon>Legionellales</taxon>
        <taxon>Legionellaceae</taxon>
        <taxon>Legionella</taxon>
    </lineage>
</organism>
<sequence length="72" mass="8328">MILKQGIAKDILSKYYQGCKNLFHEMQQCTNEQGQFERLATLDKTWWGALCNNSMSVSCFLLKCDISTTLRM</sequence>
<gene>
    <name evidence="1" type="ORF">Lsai_1294</name>
</gene>
<proteinExistence type="predicted"/>
<evidence type="ECO:0000313" key="1">
    <source>
        <dbReference type="EMBL" id="KTD58687.1"/>
    </source>
</evidence>
<dbReference type="Proteomes" id="UP000054621">
    <property type="component" value="Unassembled WGS sequence"/>
</dbReference>
<accession>A0A0W0YPQ8</accession>
<dbReference type="STRING" id="28087.Lsai_1294"/>
<dbReference type="AlphaFoldDB" id="A0A0W0YPQ8"/>
<dbReference type="PATRIC" id="fig|28087.4.peg.1382"/>
<evidence type="ECO:0000313" key="2">
    <source>
        <dbReference type="Proteomes" id="UP000054621"/>
    </source>
</evidence>
<name>A0A0W0YPQ8_9GAMM</name>
<comment type="caution">
    <text evidence="1">The sequence shown here is derived from an EMBL/GenBank/DDBJ whole genome shotgun (WGS) entry which is preliminary data.</text>
</comment>
<protein>
    <submittedName>
        <fullName evidence="1">Uncharacterized protein</fullName>
    </submittedName>
</protein>
<reference evidence="1 2" key="1">
    <citation type="submission" date="2015-11" db="EMBL/GenBank/DDBJ databases">
        <title>Genomic analysis of 38 Legionella species identifies large and diverse effector repertoires.</title>
        <authorList>
            <person name="Burstein D."/>
            <person name="Amaro F."/>
            <person name="Zusman T."/>
            <person name="Lifshitz Z."/>
            <person name="Cohen O."/>
            <person name="Gilbert J.A."/>
            <person name="Pupko T."/>
            <person name="Shuman H.A."/>
            <person name="Segal G."/>
        </authorList>
    </citation>
    <scope>NUCLEOTIDE SEQUENCE [LARGE SCALE GENOMIC DNA]</scope>
    <source>
        <strain evidence="1 2">Mt.St.Helens-4</strain>
    </source>
</reference>
<dbReference type="EMBL" id="LNYV01000013">
    <property type="protein sequence ID" value="KTD58687.1"/>
    <property type="molecule type" value="Genomic_DNA"/>
</dbReference>